<proteinExistence type="predicted"/>
<dbReference type="AlphaFoldDB" id="A0A1H2TQD9"/>
<dbReference type="EMBL" id="FNNZ01000004">
    <property type="protein sequence ID" value="SDW46017.1"/>
    <property type="molecule type" value="Genomic_DNA"/>
</dbReference>
<protein>
    <submittedName>
        <fullName evidence="2">Uncharacterized protein</fullName>
    </submittedName>
</protein>
<organism evidence="2 3">
    <name type="scientific">Thiocapsa roseopersicina</name>
    <dbReference type="NCBI Taxonomy" id="1058"/>
    <lineage>
        <taxon>Bacteria</taxon>
        <taxon>Pseudomonadati</taxon>
        <taxon>Pseudomonadota</taxon>
        <taxon>Gammaproteobacteria</taxon>
        <taxon>Chromatiales</taxon>
        <taxon>Chromatiaceae</taxon>
        <taxon>Thiocapsa</taxon>
    </lineage>
</organism>
<accession>A0A1H2TQD9</accession>
<feature type="region of interest" description="Disordered" evidence="1">
    <location>
        <begin position="136"/>
        <end position="187"/>
    </location>
</feature>
<dbReference type="STRING" id="1058.SAMN05421783_104108"/>
<evidence type="ECO:0000313" key="3">
    <source>
        <dbReference type="Proteomes" id="UP000198816"/>
    </source>
</evidence>
<name>A0A1H2TQD9_THIRO</name>
<gene>
    <name evidence="2" type="ORF">SAMN05421783_104108</name>
</gene>
<evidence type="ECO:0000313" key="2">
    <source>
        <dbReference type="EMBL" id="SDW46017.1"/>
    </source>
</evidence>
<keyword evidence="3" id="KW-1185">Reference proteome</keyword>
<evidence type="ECO:0000256" key="1">
    <source>
        <dbReference type="SAM" id="MobiDB-lite"/>
    </source>
</evidence>
<reference evidence="3" key="1">
    <citation type="submission" date="2016-10" db="EMBL/GenBank/DDBJ databases">
        <authorList>
            <person name="Varghese N."/>
            <person name="Submissions S."/>
        </authorList>
    </citation>
    <scope>NUCLEOTIDE SEQUENCE [LARGE SCALE GENOMIC DNA]</scope>
    <source>
        <strain evidence="3">DSM 217</strain>
    </source>
</reference>
<dbReference type="Proteomes" id="UP000198816">
    <property type="component" value="Unassembled WGS sequence"/>
</dbReference>
<sequence length="571" mass="59192">MLACSGHVGRGVAHCVIPDVGARGSIDNRLRDATGRNGIGSVRAIRYAGYRADCATQTSEKGAAGAQVGTESTSTDAIPGDGYIVETPLHHILAGPVRRPRRFRAGGRVGVVAAGWLLGLAVSVAGCAGVRPDLPVGAESEPAPSVVRAAEPPRWQGVDETLADDARPSDVLPEGSSPAEARPSGGVLFNDPGAPPVLFSQDPEILRAEVAAECLSARSMSISIRDGLDALVASLYSSVIDPAEGTEALILGNCAPPTDIVREMVAKGGEQVLTPVAERARALSAPRARRAIETAAADGLTRNLELNGSGSGPTRLARDHAMAYFPSEGSAVRIETSNGIDRLYRRAVPGFGVYTFIMVGPNVERLAQPDQARHRELFRLVETYAASGGDAEAAPRPDAHVFLIPVDAELGGMPLFNQVAADLSDRMRKQLIEDLRGQGEADIAAPLQKGSGPFLVAALEPDLLSGGAGAYRLVADLSGLEIEHLYGVVDAFDRGIGPELAGRPESLAAIRDRLRGVRGPQSGNAGTVATAEPVWFFMLGGPGESGAGAGAAIGRLMLGVAALLKNEPPSA</sequence>